<sequence>MAVVLRDLDGRTIHAGFVKSGDDLGDFVRLDGATGSDEENAVTSPDGRSVELAHRLLSTPVEDRLTHVAGAPVHCPVAACGSRVN</sequence>
<dbReference type="Proteomes" id="UP001500034">
    <property type="component" value="Unassembled WGS sequence"/>
</dbReference>
<keyword evidence="2" id="KW-1185">Reference proteome</keyword>
<dbReference type="EMBL" id="BAABCQ010000145">
    <property type="protein sequence ID" value="GAA4001571.1"/>
    <property type="molecule type" value="Genomic_DNA"/>
</dbReference>
<dbReference type="RefSeq" id="WP_345596099.1">
    <property type="nucleotide sequence ID" value="NZ_BAABCQ010000145.1"/>
</dbReference>
<protein>
    <submittedName>
        <fullName evidence="1">Uncharacterized protein</fullName>
    </submittedName>
</protein>
<gene>
    <name evidence="1" type="ORF">GCM10022384_55580</name>
</gene>
<reference evidence="2" key="1">
    <citation type="journal article" date="2019" name="Int. J. Syst. Evol. Microbiol.">
        <title>The Global Catalogue of Microorganisms (GCM) 10K type strain sequencing project: providing services to taxonomists for standard genome sequencing and annotation.</title>
        <authorList>
            <consortium name="The Broad Institute Genomics Platform"/>
            <consortium name="The Broad Institute Genome Sequencing Center for Infectious Disease"/>
            <person name="Wu L."/>
            <person name="Ma J."/>
        </authorList>
    </citation>
    <scope>NUCLEOTIDE SEQUENCE [LARGE SCALE GENOMIC DNA]</scope>
    <source>
        <strain evidence="2">JCM 17027</strain>
    </source>
</reference>
<proteinExistence type="predicted"/>
<name>A0ABP7RSP9_9ACTN</name>
<evidence type="ECO:0000313" key="1">
    <source>
        <dbReference type="EMBL" id="GAA4001571.1"/>
    </source>
</evidence>
<evidence type="ECO:0000313" key="2">
    <source>
        <dbReference type="Proteomes" id="UP001500034"/>
    </source>
</evidence>
<accession>A0ABP7RSP9</accession>
<organism evidence="1 2">
    <name type="scientific">Streptomyces marokkonensis</name>
    <dbReference type="NCBI Taxonomy" id="324855"/>
    <lineage>
        <taxon>Bacteria</taxon>
        <taxon>Bacillati</taxon>
        <taxon>Actinomycetota</taxon>
        <taxon>Actinomycetes</taxon>
        <taxon>Kitasatosporales</taxon>
        <taxon>Streptomycetaceae</taxon>
        <taxon>Streptomyces</taxon>
    </lineage>
</organism>
<comment type="caution">
    <text evidence="1">The sequence shown here is derived from an EMBL/GenBank/DDBJ whole genome shotgun (WGS) entry which is preliminary data.</text>
</comment>